<sequence length="218" mass="24737">MDSSKGFVNKFMNSDNVTNDKFGANKLDEKVHSDPSLSTFSGCNERNCHCKNTETQNYTFNPPNMAYATVPYFPSESIGNLKHSMNGSKMDTKRFWSSDNFVNGANDYEKGLPRGYSIYQGWGANPNNTHYGDGIYDRHITPHSNGINNVNYQTADNLHNLEYSLSQSYPFRPLYPLEHLNPANGLGNRYRRSYGGAPSYNLSHEDKIRRKSTKPFCC</sequence>
<dbReference type="EMBL" id="FO082871">
    <property type="protein sequence ID" value="CCF72741.1"/>
    <property type="molecule type" value="Genomic_DNA"/>
</dbReference>
<keyword evidence="2" id="KW-1185">Reference proteome</keyword>
<proteinExistence type="predicted"/>
<dbReference type="VEuPathDB" id="PiroplasmaDB:BMR1_01G01390"/>
<reference evidence="1 2" key="1">
    <citation type="journal article" date="2012" name="Nucleic Acids Res.">
        <title>Sequencing of the smallest Apicomplexan genome from the human pathogen Babesia microti.</title>
        <authorList>
            <person name="Cornillot E."/>
            <person name="Hadj-Kaddour K."/>
            <person name="Dassouli A."/>
            <person name="Noel B."/>
            <person name="Ranwez V."/>
            <person name="Vacherie B."/>
            <person name="Augagneur Y."/>
            <person name="Bres V."/>
            <person name="Duclos A."/>
            <person name="Randazzo S."/>
            <person name="Carcy B."/>
            <person name="Debierre-Grockiego F."/>
            <person name="Delbecq S."/>
            <person name="Moubri-Menage K."/>
            <person name="Shams-Eldin H."/>
            <person name="Usmani-Brown S."/>
            <person name="Bringaud F."/>
            <person name="Wincker P."/>
            <person name="Vivares C.P."/>
            <person name="Schwarz R.T."/>
            <person name="Schetters T.P."/>
            <person name="Krause P.J."/>
            <person name="Gorenflot A."/>
            <person name="Berry V."/>
            <person name="Barbe V."/>
            <person name="Ben Mamoun C."/>
        </authorList>
    </citation>
    <scope>NUCLEOTIDE SEQUENCE [LARGE SCALE GENOMIC DNA]</scope>
    <source>
        <strain evidence="1 2">RI</strain>
    </source>
</reference>
<protein>
    <submittedName>
        <fullName evidence="1">Uncharacterized protein</fullName>
    </submittedName>
</protein>
<gene>
    <name evidence="1" type="ORF">BMR1_01G01390</name>
</gene>
<dbReference type="Proteomes" id="UP000002899">
    <property type="component" value="Chromosome I"/>
</dbReference>
<dbReference type="RefSeq" id="XP_012647350.1">
    <property type="nucleotide sequence ID" value="XM_012791896.1"/>
</dbReference>
<dbReference type="GeneID" id="24423355"/>
<evidence type="ECO:0000313" key="1">
    <source>
        <dbReference type="EMBL" id="CCF72741.1"/>
    </source>
</evidence>
<name>I7IFE9_BABMR</name>
<evidence type="ECO:0000313" key="2">
    <source>
        <dbReference type="Proteomes" id="UP000002899"/>
    </source>
</evidence>
<reference evidence="1 2" key="3">
    <citation type="journal article" date="2016" name="Sci. Rep.">
        <title>Genome-wide diversity and gene expression profiling of Babesia microti isolates identify polymorphic genes that mediate host-pathogen interactions.</title>
        <authorList>
            <person name="Silva J.C."/>
            <person name="Cornillot E."/>
            <person name="McCracken C."/>
            <person name="Usmani-Brown S."/>
            <person name="Dwivedi A."/>
            <person name="Ifeonu O.O."/>
            <person name="Crabtree J."/>
            <person name="Gotia H.T."/>
            <person name="Virji A.Z."/>
            <person name="Reynes C."/>
            <person name="Colinge J."/>
            <person name="Kumar V."/>
            <person name="Lawres L."/>
            <person name="Pazzi J.E."/>
            <person name="Pablo J.V."/>
            <person name="Hung C."/>
            <person name="Brancato J."/>
            <person name="Kumari P."/>
            <person name="Orvis J."/>
            <person name="Tretina K."/>
            <person name="Chibucos M."/>
            <person name="Ott S."/>
            <person name="Sadzewicz L."/>
            <person name="Sengamalay N."/>
            <person name="Shetty A.C."/>
            <person name="Su Q."/>
            <person name="Tallon L."/>
            <person name="Fraser C.M."/>
            <person name="Frutos R."/>
            <person name="Molina D.M."/>
            <person name="Krause P.J."/>
            <person name="Ben Mamoun C."/>
        </authorList>
    </citation>
    <scope>NUCLEOTIDE SEQUENCE [LARGE SCALE GENOMIC DNA]</scope>
    <source>
        <strain evidence="1 2">RI</strain>
    </source>
</reference>
<dbReference type="AlphaFoldDB" id="I7IFE9"/>
<dbReference type="KEGG" id="bmic:BMR1_01G01390"/>
<accession>I7IFE9</accession>
<organism evidence="1 2">
    <name type="scientific">Babesia microti (strain RI)</name>
    <dbReference type="NCBI Taxonomy" id="1133968"/>
    <lineage>
        <taxon>Eukaryota</taxon>
        <taxon>Sar</taxon>
        <taxon>Alveolata</taxon>
        <taxon>Apicomplexa</taxon>
        <taxon>Aconoidasida</taxon>
        <taxon>Piroplasmida</taxon>
        <taxon>Babesiidae</taxon>
        <taxon>Babesia</taxon>
    </lineage>
</organism>
<reference evidence="1 2" key="2">
    <citation type="journal article" date="2013" name="PLoS ONE">
        <title>Whole genome mapping and re-organization of the nuclear and mitochondrial genomes of Babesia microti isolates.</title>
        <authorList>
            <person name="Cornillot E."/>
            <person name="Dassouli A."/>
            <person name="Garg A."/>
            <person name="Pachikara N."/>
            <person name="Randazzo S."/>
            <person name="Depoix D."/>
            <person name="Carcy B."/>
            <person name="Delbecq S."/>
            <person name="Frutos R."/>
            <person name="Silva J.C."/>
            <person name="Sutton R."/>
            <person name="Krause P.J."/>
            <person name="Mamoun C.B."/>
        </authorList>
    </citation>
    <scope>NUCLEOTIDE SEQUENCE [LARGE SCALE GENOMIC DNA]</scope>
    <source>
        <strain evidence="1 2">RI</strain>
    </source>
</reference>